<dbReference type="EMBL" id="AP012547">
    <property type="protein sequence ID" value="BAO30004.1"/>
    <property type="molecule type" value="Genomic_DNA"/>
</dbReference>
<dbReference type="InterPro" id="IPR000620">
    <property type="entry name" value="EamA_dom"/>
</dbReference>
<feature type="transmembrane region" description="Helical" evidence="6">
    <location>
        <begin position="156"/>
        <end position="174"/>
    </location>
</feature>
<dbReference type="PANTHER" id="PTHR32322:SF2">
    <property type="entry name" value="EAMA DOMAIN-CONTAINING PROTEIN"/>
    <property type="match status" value="1"/>
</dbReference>
<evidence type="ECO:0000256" key="5">
    <source>
        <dbReference type="ARBA" id="ARBA00023136"/>
    </source>
</evidence>
<organism evidence="8 9">
    <name type="scientific">Sulfuritalea hydrogenivorans sk43H</name>
    <dbReference type="NCBI Taxonomy" id="1223802"/>
    <lineage>
        <taxon>Bacteria</taxon>
        <taxon>Pseudomonadati</taxon>
        <taxon>Pseudomonadota</taxon>
        <taxon>Betaproteobacteria</taxon>
        <taxon>Nitrosomonadales</taxon>
        <taxon>Sterolibacteriaceae</taxon>
        <taxon>Sulfuritalea</taxon>
    </lineage>
</organism>
<comment type="subcellular location">
    <subcellularLocation>
        <location evidence="1">Membrane</location>
        <topology evidence="1">Multi-pass membrane protein</topology>
    </subcellularLocation>
</comment>
<dbReference type="OrthoDB" id="184388at2"/>
<feature type="transmembrane region" description="Helical" evidence="6">
    <location>
        <begin position="12"/>
        <end position="33"/>
    </location>
</feature>
<dbReference type="Proteomes" id="UP000031637">
    <property type="component" value="Chromosome"/>
</dbReference>
<feature type="domain" description="EamA" evidence="7">
    <location>
        <begin position="14"/>
        <end position="143"/>
    </location>
</feature>
<dbReference type="InterPro" id="IPR037185">
    <property type="entry name" value="EmrE-like"/>
</dbReference>
<keyword evidence="9" id="KW-1185">Reference proteome</keyword>
<keyword evidence="4 6" id="KW-1133">Transmembrane helix</keyword>
<comment type="similarity">
    <text evidence="2">Belongs to the EamA transporter family.</text>
</comment>
<dbReference type="Pfam" id="PF00892">
    <property type="entry name" value="EamA"/>
    <property type="match status" value="2"/>
</dbReference>
<feature type="transmembrane region" description="Helical" evidence="6">
    <location>
        <begin position="39"/>
        <end position="59"/>
    </location>
</feature>
<sequence>MNQRVAPGPAAFGLMVLLCAVWGLQQVAIKFAVAEISPIMQAGLRSGLGAVLVFAWARWRGMGLFAADRSLRPGLLAGLLFGFEFVFIFVGVEHTTVSRMVVFLYTAPCFTVLGLHVFVPGERMGWRQGAGVLLAFAGLVLAFIDKAAGGSLLGDAFGVLAALFWAATTVLIRATALARVTATKVLLYQLVVSAAVMFPLSWLVGERGVGVLSAPTLWAMAYQIVVVAFISYLAWFWLLTRYLAGRLLVFSFLTPLFGVLFGMLLMNDQPSLHFFVAAAMVVGGIVLVNLPAKR</sequence>
<evidence type="ECO:0000256" key="6">
    <source>
        <dbReference type="SAM" id="Phobius"/>
    </source>
</evidence>
<proteinExistence type="inferred from homology"/>
<evidence type="ECO:0000256" key="3">
    <source>
        <dbReference type="ARBA" id="ARBA00022692"/>
    </source>
</evidence>
<evidence type="ECO:0000256" key="2">
    <source>
        <dbReference type="ARBA" id="ARBA00007362"/>
    </source>
</evidence>
<dbReference type="KEGG" id="shd:SUTH_02214"/>
<feature type="transmembrane region" description="Helical" evidence="6">
    <location>
        <begin position="186"/>
        <end position="205"/>
    </location>
</feature>
<gene>
    <name evidence="8" type="ORF">SUTH_02214</name>
</gene>
<dbReference type="AlphaFoldDB" id="W0SFG9"/>
<dbReference type="InterPro" id="IPR050638">
    <property type="entry name" value="AA-Vitamin_Transporters"/>
</dbReference>
<evidence type="ECO:0000259" key="7">
    <source>
        <dbReference type="Pfam" id="PF00892"/>
    </source>
</evidence>
<feature type="transmembrane region" description="Helical" evidence="6">
    <location>
        <begin position="217"/>
        <end position="240"/>
    </location>
</feature>
<feature type="transmembrane region" description="Helical" evidence="6">
    <location>
        <begin position="126"/>
        <end position="144"/>
    </location>
</feature>
<feature type="domain" description="EamA" evidence="7">
    <location>
        <begin position="153"/>
        <end position="289"/>
    </location>
</feature>
<keyword evidence="5 6" id="KW-0472">Membrane</keyword>
<feature type="transmembrane region" description="Helical" evidence="6">
    <location>
        <begin position="71"/>
        <end position="90"/>
    </location>
</feature>
<feature type="transmembrane region" description="Helical" evidence="6">
    <location>
        <begin position="247"/>
        <end position="266"/>
    </location>
</feature>
<name>W0SFG9_9PROT</name>
<dbReference type="SUPFAM" id="SSF103481">
    <property type="entry name" value="Multidrug resistance efflux transporter EmrE"/>
    <property type="match status" value="2"/>
</dbReference>
<protein>
    <recommendedName>
        <fullName evidence="7">EamA domain-containing protein</fullName>
    </recommendedName>
</protein>
<evidence type="ECO:0000313" key="9">
    <source>
        <dbReference type="Proteomes" id="UP000031637"/>
    </source>
</evidence>
<dbReference type="STRING" id="1223802.SUTH_02214"/>
<dbReference type="HOGENOM" id="CLU_033863_12_0_4"/>
<feature type="transmembrane region" description="Helical" evidence="6">
    <location>
        <begin position="272"/>
        <end position="292"/>
    </location>
</feature>
<accession>W0SFG9</accession>
<dbReference type="PANTHER" id="PTHR32322">
    <property type="entry name" value="INNER MEMBRANE TRANSPORTER"/>
    <property type="match status" value="1"/>
</dbReference>
<dbReference type="GO" id="GO:0016020">
    <property type="term" value="C:membrane"/>
    <property type="evidence" value="ECO:0007669"/>
    <property type="project" value="UniProtKB-SubCell"/>
</dbReference>
<evidence type="ECO:0000256" key="4">
    <source>
        <dbReference type="ARBA" id="ARBA00022989"/>
    </source>
</evidence>
<evidence type="ECO:0000256" key="1">
    <source>
        <dbReference type="ARBA" id="ARBA00004141"/>
    </source>
</evidence>
<dbReference type="RefSeq" id="WP_041099249.1">
    <property type="nucleotide sequence ID" value="NZ_AP012547.1"/>
</dbReference>
<feature type="transmembrane region" description="Helical" evidence="6">
    <location>
        <begin position="102"/>
        <end position="119"/>
    </location>
</feature>
<keyword evidence="3 6" id="KW-0812">Transmembrane</keyword>
<reference evidence="8 9" key="1">
    <citation type="journal article" date="2014" name="Syst. Appl. Microbiol.">
        <title>Complete genomes of freshwater sulfur oxidizers Sulfuricella denitrificans skB26 and Sulfuritalea hydrogenivorans sk43H: genetic insights into the sulfur oxidation pathway of betaproteobacteria.</title>
        <authorList>
            <person name="Watanabe T."/>
            <person name="Kojima H."/>
            <person name="Fukui M."/>
        </authorList>
    </citation>
    <scope>NUCLEOTIDE SEQUENCE [LARGE SCALE GENOMIC DNA]</scope>
    <source>
        <strain evidence="8">DSM22779</strain>
    </source>
</reference>
<evidence type="ECO:0000313" key="8">
    <source>
        <dbReference type="EMBL" id="BAO30004.1"/>
    </source>
</evidence>